<feature type="binding site" evidence="5">
    <location>
        <position position="162"/>
    </location>
    <ligand>
        <name>Zn(2+)</name>
        <dbReference type="ChEBI" id="CHEBI:29105"/>
    </ligand>
</feature>
<name>A0ABS1HAN8_9BACL</name>
<reference evidence="7 8" key="1">
    <citation type="submission" date="2020-12" db="EMBL/GenBank/DDBJ databases">
        <title>YIM B01967 draft genome.</title>
        <authorList>
            <person name="Yan X."/>
        </authorList>
    </citation>
    <scope>NUCLEOTIDE SEQUENCE [LARGE SCALE GENOMIC DNA]</scope>
    <source>
        <strain evidence="7 8">YIM B01967</strain>
    </source>
</reference>
<evidence type="ECO:0000256" key="1">
    <source>
        <dbReference type="ARBA" id="ARBA00022490"/>
    </source>
</evidence>
<keyword evidence="1 5" id="KW-0963">Cytoplasm</keyword>
<keyword evidence="7" id="KW-0808">Transferase</keyword>
<keyword evidence="3 5" id="KW-0378">Hydrolase</keyword>
<dbReference type="InterPro" id="IPR024775">
    <property type="entry name" value="DinB-like"/>
</dbReference>
<sequence length="172" mass="20102">MITLDLKYPIGKFECEEKISTEQVSKWIEEIRLLPEQLIEAVKYLTEDALDQPYRENGWTIRQVVHHLADSHSNAYTRFKFALTEDTPTIKPYDQDKWAELIDSKIPISSSLKIIEGLHDRMAYLLENLTEEQRKRNFHHPDSGLVSIEKNIGIYAWHGKHHLAHIQNALLT</sequence>
<dbReference type="InterPro" id="IPR023774">
    <property type="entry name" value="Put_metal_dep_hydrolase_YfiT"/>
</dbReference>
<evidence type="ECO:0000313" key="7">
    <source>
        <dbReference type="EMBL" id="MBK3496334.1"/>
    </source>
</evidence>
<dbReference type="EC" id="3.-.-.-" evidence="5"/>
<gene>
    <name evidence="7" type="primary">bstA</name>
    <name evidence="7" type="ORF">JFL43_15995</name>
</gene>
<dbReference type="Pfam" id="PF12867">
    <property type="entry name" value="DinB_2"/>
    <property type="match status" value="1"/>
</dbReference>
<protein>
    <recommendedName>
        <fullName evidence="5">Putative metal-dependent hydrolase JFL43_15995</fullName>
        <ecNumber evidence="5">3.-.-.-</ecNumber>
    </recommendedName>
</protein>
<dbReference type="Proteomes" id="UP000618943">
    <property type="component" value="Unassembled WGS sequence"/>
</dbReference>
<dbReference type="Gene3D" id="1.20.120.450">
    <property type="entry name" value="dinb family like domain"/>
    <property type="match status" value="1"/>
</dbReference>
<keyword evidence="4 5" id="KW-0862">Zinc</keyword>
<evidence type="ECO:0000256" key="2">
    <source>
        <dbReference type="ARBA" id="ARBA00022723"/>
    </source>
</evidence>
<feature type="domain" description="DinB-like" evidence="6">
    <location>
        <begin position="34"/>
        <end position="166"/>
    </location>
</feature>
<comment type="cofactor">
    <cofactor evidence="5">
        <name>Zn(2+)</name>
        <dbReference type="ChEBI" id="CHEBI:29105"/>
    </cofactor>
    <text evidence="5">Binds 1 zinc ion per subunit.</text>
</comment>
<comment type="subunit">
    <text evidence="5">Homodimer.</text>
</comment>
<accession>A0ABS1HAN8</accession>
<feature type="binding site" evidence="5">
    <location>
        <position position="158"/>
    </location>
    <ligand>
        <name>Zn(2+)</name>
        <dbReference type="ChEBI" id="CHEBI:29105"/>
    </ligand>
</feature>
<evidence type="ECO:0000256" key="5">
    <source>
        <dbReference type="HAMAP-Rule" id="MF_01256"/>
    </source>
</evidence>
<proteinExistence type="inferred from homology"/>
<evidence type="ECO:0000256" key="3">
    <source>
        <dbReference type="ARBA" id="ARBA00022801"/>
    </source>
</evidence>
<keyword evidence="2 5" id="KW-0479">Metal-binding</keyword>
<dbReference type="HAMAP" id="MF_01256">
    <property type="entry name" value="YfiT_hydrol"/>
    <property type="match status" value="1"/>
</dbReference>
<dbReference type="GO" id="GO:0016740">
    <property type="term" value="F:transferase activity"/>
    <property type="evidence" value="ECO:0007669"/>
    <property type="project" value="UniProtKB-KW"/>
</dbReference>
<evidence type="ECO:0000259" key="6">
    <source>
        <dbReference type="Pfam" id="PF12867"/>
    </source>
</evidence>
<dbReference type="InterPro" id="IPR034660">
    <property type="entry name" value="DinB/YfiT-like"/>
</dbReference>
<comment type="function">
    <text evidence="5">Possible metal-dependent hydrolase.</text>
</comment>
<dbReference type="SUPFAM" id="SSF109854">
    <property type="entry name" value="DinB/YfiT-like putative metalloenzymes"/>
    <property type="match status" value="1"/>
</dbReference>
<evidence type="ECO:0000256" key="4">
    <source>
        <dbReference type="ARBA" id="ARBA00022833"/>
    </source>
</evidence>
<comment type="similarity">
    <text evidence="5">Belongs to the metal hydrolase YfiT family.</text>
</comment>
<feature type="binding site" evidence="5">
    <location>
        <position position="67"/>
    </location>
    <ligand>
        <name>Zn(2+)</name>
        <dbReference type="ChEBI" id="CHEBI:29105"/>
    </ligand>
</feature>
<organism evidence="7 8">
    <name type="scientific">Viridibacillus soli</name>
    <dbReference type="NCBI Taxonomy" id="2798301"/>
    <lineage>
        <taxon>Bacteria</taxon>
        <taxon>Bacillati</taxon>
        <taxon>Bacillota</taxon>
        <taxon>Bacilli</taxon>
        <taxon>Bacillales</taxon>
        <taxon>Caryophanaceae</taxon>
        <taxon>Viridibacillus</taxon>
    </lineage>
</organism>
<evidence type="ECO:0000313" key="8">
    <source>
        <dbReference type="Proteomes" id="UP000618943"/>
    </source>
</evidence>
<dbReference type="NCBIfam" id="NF009807">
    <property type="entry name" value="PRK13291.1"/>
    <property type="match status" value="1"/>
</dbReference>
<keyword evidence="8" id="KW-1185">Reference proteome</keyword>
<dbReference type="EMBL" id="JAEOAH010000028">
    <property type="protein sequence ID" value="MBK3496334.1"/>
    <property type="molecule type" value="Genomic_DNA"/>
</dbReference>
<comment type="subcellular location">
    <subcellularLocation>
        <location evidence="5">Cytoplasm</location>
    </subcellularLocation>
</comment>
<comment type="caution">
    <text evidence="7">The sequence shown here is derived from an EMBL/GenBank/DDBJ whole genome shotgun (WGS) entry which is preliminary data.</text>
</comment>